<name>A0A0F9PTX8_9ZZZZ</name>
<sequence length="279" mass="33918">MSHNFVYKNGYKCCIECGESEDAHYWNNEQSQHELSNQNKPLQTGNHSYFNRNINLFDFKWKRLLQLNHRLSADIKHLLHKDILSILNLLPLSSEAKKNLYKYMINKKFKSQDEIREEFYNLICIYDLPITSSEFIEMLNTDRTQKFKPLTKLQNTKIRKYYWYITKQIEKARKMLNFSYEESQQAYKIVFNYYNLIRFKMLKSTNPTHLIHNLVYYTIRERLQPNQRHFNKTNFKIKNFSYITYLIRYLKEIKTSGLDSHFVETLNISKRNKKLEAKI</sequence>
<gene>
    <name evidence="1" type="ORF">LCGC14_1096480</name>
</gene>
<comment type="caution">
    <text evidence="1">The sequence shown here is derived from an EMBL/GenBank/DDBJ whole genome shotgun (WGS) entry which is preliminary data.</text>
</comment>
<evidence type="ECO:0000313" key="1">
    <source>
        <dbReference type="EMBL" id="KKN04521.1"/>
    </source>
</evidence>
<organism evidence="1">
    <name type="scientific">marine sediment metagenome</name>
    <dbReference type="NCBI Taxonomy" id="412755"/>
    <lineage>
        <taxon>unclassified sequences</taxon>
        <taxon>metagenomes</taxon>
        <taxon>ecological metagenomes</taxon>
    </lineage>
</organism>
<dbReference type="EMBL" id="LAZR01004909">
    <property type="protein sequence ID" value="KKN04521.1"/>
    <property type="molecule type" value="Genomic_DNA"/>
</dbReference>
<reference evidence="1" key="1">
    <citation type="journal article" date="2015" name="Nature">
        <title>Complex archaea that bridge the gap between prokaryotes and eukaryotes.</title>
        <authorList>
            <person name="Spang A."/>
            <person name="Saw J.H."/>
            <person name="Jorgensen S.L."/>
            <person name="Zaremba-Niedzwiedzka K."/>
            <person name="Martijn J."/>
            <person name="Lind A.E."/>
            <person name="van Eijk R."/>
            <person name="Schleper C."/>
            <person name="Guy L."/>
            <person name="Ettema T.J."/>
        </authorList>
    </citation>
    <scope>NUCLEOTIDE SEQUENCE</scope>
</reference>
<proteinExistence type="predicted"/>
<dbReference type="AlphaFoldDB" id="A0A0F9PTX8"/>
<protein>
    <submittedName>
        <fullName evidence="1">Uncharacterized protein</fullName>
    </submittedName>
</protein>
<accession>A0A0F9PTX8</accession>